<name>A0A5B9VZ93_9BACT</name>
<dbReference type="Pfam" id="PF13692">
    <property type="entry name" value="Glyco_trans_1_4"/>
    <property type="match status" value="1"/>
</dbReference>
<dbReference type="RefSeq" id="WP_148593691.1">
    <property type="nucleotide sequence ID" value="NZ_CP042997.1"/>
</dbReference>
<keyword evidence="2" id="KW-0808">Transferase</keyword>
<evidence type="ECO:0000256" key="1">
    <source>
        <dbReference type="SAM" id="MobiDB-lite"/>
    </source>
</evidence>
<keyword evidence="2" id="KW-0328">Glycosyltransferase</keyword>
<feature type="compositionally biased region" description="Polar residues" evidence="1">
    <location>
        <begin position="394"/>
        <end position="407"/>
    </location>
</feature>
<dbReference type="Proteomes" id="UP000324233">
    <property type="component" value="Chromosome"/>
</dbReference>
<reference evidence="2 3" key="1">
    <citation type="submission" date="2019-08" db="EMBL/GenBank/DDBJ databases">
        <title>Deep-cultivation of Planctomycetes and their phenomic and genomic characterization uncovers novel biology.</title>
        <authorList>
            <person name="Wiegand S."/>
            <person name="Jogler M."/>
            <person name="Boedeker C."/>
            <person name="Pinto D."/>
            <person name="Vollmers J."/>
            <person name="Rivas-Marin E."/>
            <person name="Kohn T."/>
            <person name="Peeters S.H."/>
            <person name="Heuer A."/>
            <person name="Rast P."/>
            <person name="Oberbeckmann S."/>
            <person name="Bunk B."/>
            <person name="Jeske O."/>
            <person name="Meyerdierks A."/>
            <person name="Storesund J.E."/>
            <person name="Kallscheuer N."/>
            <person name="Luecker S."/>
            <person name="Lage O.M."/>
            <person name="Pohl T."/>
            <person name="Merkel B.J."/>
            <person name="Hornburger P."/>
            <person name="Mueller R.-W."/>
            <person name="Bruemmer F."/>
            <person name="Labrenz M."/>
            <person name="Spormann A.M."/>
            <person name="Op den Camp H."/>
            <person name="Overmann J."/>
            <person name="Amann R."/>
            <person name="Jetten M.S.M."/>
            <person name="Mascher T."/>
            <person name="Medema M.H."/>
            <person name="Devos D.P."/>
            <person name="Kaster A.-K."/>
            <person name="Ovreas L."/>
            <person name="Rohde M."/>
            <person name="Galperin M.Y."/>
            <person name="Jogler C."/>
        </authorList>
    </citation>
    <scope>NUCLEOTIDE SEQUENCE [LARGE SCALE GENOMIC DNA]</scope>
    <source>
        <strain evidence="2 3">OJF2</strain>
    </source>
</reference>
<organism evidence="2 3">
    <name type="scientific">Aquisphaera giovannonii</name>
    <dbReference type="NCBI Taxonomy" id="406548"/>
    <lineage>
        <taxon>Bacteria</taxon>
        <taxon>Pseudomonadati</taxon>
        <taxon>Planctomycetota</taxon>
        <taxon>Planctomycetia</taxon>
        <taxon>Isosphaerales</taxon>
        <taxon>Isosphaeraceae</taxon>
        <taxon>Aquisphaera</taxon>
    </lineage>
</organism>
<dbReference type="Gene3D" id="3.40.50.2000">
    <property type="entry name" value="Glycogen Phosphorylase B"/>
    <property type="match status" value="1"/>
</dbReference>
<dbReference type="PANTHER" id="PTHR12526:SF630">
    <property type="entry name" value="GLYCOSYLTRANSFERASE"/>
    <property type="match status" value="1"/>
</dbReference>
<dbReference type="GO" id="GO:0016757">
    <property type="term" value="F:glycosyltransferase activity"/>
    <property type="evidence" value="ECO:0007669"/>
    <property type="project" value="UniProtKB-KW"/>
</dbReference>
<dbReference type="EMBL" id="CP042997">
    <property type="protein sequence ID" value="QEH33672.1"/>
    <property type="molecule type" value="Genomic_DNA"/>
</dbReference>
<dbReference type="KEGG" id="agv:OJF2_21780"/>
<proteinExistence type="predicted"/>
<dbReference type="SUPFAM" id="SSF53756">
    <property type="entry name" value="UDP-Glycosyltransferase/glycogen phosphorylase"/>
    <property type="match status" value="1"/>
</dbReference>
<dbReference type="EC" id="2.4.-.-" evidence="2"/>
<protein>
    <submittedName>
        <fullName evidence="2">Teichuronic acid biosynthesis glycosyltransferase TuaH</fullName>
        <ecNumber evidence="2">2.4.-.-</ecNumber>
    </submittedName>
</protein>
<dbReference type="AlphaFoldDB" id="A0A5B9VZ93"/>
<accession>A0A5B9VZ93</accession>
<feature type="region of interest" description="Disordered" evidence="1">
    <location>
        <begin position="393"/>
        <end position="413"/>
    </location>
</feature>
<keyword evidence="3" id="KW-1185">Reference proteome</keyword>
<evidence type="ECO:0000313" key="2">
    <source>
        <dbReference type="EMBL" id="QEH33672.1"/>
    </source>
</evidence>
<sequence>MPVHTGPCSDARSSPWAVAVADINWFTTESLFREHEVDDVTLLGLRCMDYLNGWRKGLTPWSPSCRPHPWAGRSIAQDMVLPSGWMKRFPTLGMRPIARAVRRFWRGRREEHRGLILTYPHYLHLLRKLDAERSLYFNLDDYALYWPRQADRVRELEAALVHAADVTVCVSAHRARCLRSAWPGLAGRIHHIPHGTPSAFLSPAPNHRPAAAPDDLAALPRPRLGYVGSIESRVDWKLMDRLAKAFPHASIVVVGSIPPPRESEPWYRDWAAFASRPNVHAIGWRSQAQLPAYYRSFDVILIPYLTTHPFNEACSPTKIADGLGAGRPIVATAIPECRLYDHLFDVAEDADGFLEAVARIVSNDSDDGRSAARHHHARINSCTVNAGRLLQLLTGGTSPSSTRNPMASQAPAR</sequence>
<gene>
    <name evidence="2" type="primary">tuaH_1</name>
    <name evidence="2" type="ORF">OJF2_21780</name>
</gene>
<dbReference type="OrthoDB" id="9816564at2"/>
<dbReference type="PANTHER" id="PTHR12526">
    <property type="entry name" value="GLYCOSYLTRANSFERASE"/>
    <property type="match status" value="1"/>
</dbReference>
<evidence type="ECO:0000313" key="3">
    <source>
        <dbReference type="Proteomes" id="UP000324233"/>
    </source>
</evidence>